<keyword evidence="3" id="KW-1185">Reference proteome</keyword>
<dbReference type="AlphaFoldDB" id="A0AA87YR85"/>
<proteinExistence type="predicted"/>
<reference evidence="2" key="1">
    <citation type="submission" date="2023-07" db="EMBL/GenBank/DDBJ databases">
        <title>draft genome sequence of fig (Ficus carica).</title>
        <authorList>
            <person name="Takahashi T."/>
            <person name="Nishimura K."/>
        </authorList>
    </citation>
    <scope>NUCLEOTIDE SEQUENCE</scope>
</reference>
<dbReference type="Proteomes" id="UP001187192">
    <property type="component" value="Unassembled WGS sequence"/>
</dbReference>
<feature type="region of interest" description="Disordered" evidence="1">
    <location>
        <begin position="73"/>
        <end position="114"/>
    </location>
</feature>
<evidence type="ECO:0000313" key="2">
    <source>
        <dbReference type="EMBL" id="GMN19817.1"/>
    </source>
</evidence>
<sequence length="114" mass="12074">MILTAADPMAKATNRSVATRLAYLGVRSRKAAENSAQQEVRVEMTSKIPMAAMVKARRRKKKLVSSRDAALASKVAISGEPPQMPPPPAKSPSSTIPPKVASPPDEVAISCEPP</sequence>
<accession>A0AA87YR85</accession>
<organism evidence="2 3">
    <name type="scientific">Ficus carica</name>
    <name type="common">Common fig</name>
    <dbReference type="NCBI Taxonomy" id="3494"/>
    <lineage>
        <taxon>Eukaryota</taxon>
        <taxon>Viridiplantae</taxon>
        <taxon>Streptophyta</taxon>
        <taxon>Embryophyta</taxon>
        <taxon>Tracheophyta</taxon>
        <taxon>Spermatophyta</taxon>
        <taxon>Magnoliopsida</taxon>
        <taxon>eudicotyledons</taxon>
        <taxon>Gunneridae</taxon>
        <taxon>Pentapetalae</taxon>
        <taxon>rosids</taxon>
        <taxon>fabids</taxon>
        <taxon>Rosales</taxon>
        <taxon>Moraceae</taxon>
        <taxon>Ficeae</taxon>
        <taxon>Ficus</taxon>
    </lineage>
</organism>
<evidence type="ECO:0000313" key="3">
    <source>
        <dbReference type="Proteomes" id="UP001187192"/>
    </source>
</evidence>
<name>A0AA87YR85_FICCA</name>
<protein>
    <submittedName>
        <fullName evidence="2">Uncharacterized protein</fullName>
    </submittedName>
</protein>
<dbReference type="EMBL" id="BTGU01008894">
    <property type="protein sequence ID" value="GMN19817.1"/>
    <property type="molecule type" value="Genomic_DNA"/>
</dbReference>
<comment type="caution">
    <text evidence="2">The sequence shown here is derived from an EMBL/GenBank/DDBJ whole genome shotgun (WGS) entry which is preliminary data.</text>
</comment>
<evidence type="ECO:0000256" key="1">
    <source>
        <dbReference type="SAM" id="MobiDB-lite"/>
    </source>
</evidence>
<gene>
    <name evidence="2" type="ORF">TIFTF001_050967</name>
</gene>